<gene>
    <name evidence="2" type="ORF">BS50DRAFT_349347</name>
</gene>
<evidence type="ECO:0000313" key="3">
    <source>
        <dbReference type="Proteomes" id="UP000240883"/>
    </source>
</evidence>
<name>A0A2T2NQU2_CORCC</name>
<keyword evidence="1" id="KW-1133">Transmembrane helix</keyword>
<keyword evidence="1" id="KW-0472">Membrane</keyword>
<accession>A0A2T2NQU2</accession>
<protein>
    <submittedName>
        <fullName evidence="2">Uncharacterized protein</fullName>
    </submittedName>
</protein>
<dbReference type="AlphaFoldDB" id="A0A2T2NQU2"/>
<keyword evidence="3" id="KW-1185">Reference proteome</keyword>
<sequence>MSWSPTGGGKMLCSHQIHLYLSNLICGISWGWRAAASHFNSSRLQHEYRTSMELQQSLAWLYVIATCCFAAHNVSRVISMKPSKKCFTIASVDCSTG</sequence>
<organism evidence="2 3">
    <name type="scientific">Corynespora cassiicola Philippines</name>
    <dbReference type="NCBI Taxonomy" id="1448308"/>
    <lineage>
        <taxon>Eukaryota</taxon>
        <taxon>Fungi</taxon>
        <taxon>Dikarya</taxon>
        <taxon>Ascomycota</taxon>
        <taxon>Pezizomycotina</taxon>
        <taxon>Dothideomycetes</taxon>
        <taxon>Pleosporomycetidae</taxon>
        <taxon>Pleosporales</taxon>
        <taxon>Corynesporascaceae</taxon>
        <taxon>Corynespora</taxon>
    </lineage>
</organism>
<dbReference type="EMBL" id="KZ678134">
    <property type="protein sequence ID" value="PSN67805.1"/>
    <property type="molecule type" value="Genomic_DNA"/>
</dbReference>
<dbReference type="Proteomes" id="UP000240883">
    <property type="component" value="Unassembled WGS sequence"/>
</dbReference>
<keyword evidence="1" id="KW-0812">Transmembrane</keyword>
<feature type="transmembrane region" description="Helical" evidence="1">
    <location>
        <begin position="59"/>
        <end position="78"/>
    </location>
</feature>
<feature type="transmembrane region" description="Helical" evidence="1">
    <location>
        <begin position="20"/>
        <end position="39"/>
    </location>
</feature>
<evidence type="ECO:0000313" key="2">
    <source>
        <dbReference type="EMBL" id="PSN67805.1"/>
    </source>
</evidence>
<reference evidence="2 3" key="1">
    <citation type="journal article" date="2018" name="Front. Microbiol.">
        <title>Genome-Wide Analysis of Corynespora cassiicola Leaf Fall Disease Putative Effectors.</title>
        <authorList>
            <person name="Lopez D."/>
            <person name="Ribeiro S."/>
            <person name="Label P."/>
            <person name="Fumanal B."/>
            <person name="Venisse J.S."/>
            <person name="Kohler A."/>
            <person name="de Oliveira R.R."/>
            <person name="Labutti K."/>
            <person name="Lipzen A."/>
            <person name="Lail K."/>
            <person name="Bauer D."/>
            <person name="Ohm R.A."/>
            <person name="Barry K.W."/>
            <person name="Spatafora J."/>
            <person name="Grigoriev I.V."/>
            <person name="Martin F.M."/>
            <person name="Pujade-Renaud V."/>
        </authorList>
    </citation>
    <scope>NUCLEOTIDE SEQUENCE [LARGE SCALE GENOMIC DNA]</scope>
    <source>
        <strain evidence="2 3">Philippines</strain>
    </source>
</reference>
<proteinExistence type="predicted"/>
<evidence type="ECO:0000256" key="1">
    <source>
        <dbReference type="SAM" id="Phobius"/>
    </source>
</evidence>